<evidence type="ECO:0000256" key="4">
    <source>
        <dbReference type="ARBA" id="ARBA00011422"/>
    </source>
</evidence>
<evidence type="ECO:0000256" key="5">
    <source>
        <dbReference type="ARBA" id="ARBA00016020"/>
    </source>
</evidence>
<evidence type="ECO:0000256" key="8">
    <source>
        <dbReference type="ARBA" id="ARBA00022737"/>
    </source>
</evidence>
<evidence type="ECO:0000313" key="12">
    <source>
        <dbReference type="Proteomes" id="UP000694888"/>
    </source>
</evidence>
<evidence type="ECO:0000256" key="2">
    <source>
        <dbReference type="ARBA" id="ARBA00004496"/>
    </source>
</evidence>
<dbReference type="Pfam" id="PF18786">
    <property type="entry name" value="Importin_rep_2"/>
    <property type="match status" value="1"/>
</dbReference>
<evidence type="ECO:0000256" key="9">
    <source>
        <dbReference type="ARBA" id="ARBA00022927"/>
    </source>
</evidence>
<dbReference type="InterPro" id="IPR013598">
    <property type="entry name" value="Exportin-1/Importin-b-like"/>
</dbReference>
<protein>
    <recommendedName>
        <fullName evidence="5">Importin-13</fullName>
    </recommendedName>
</protein>
<dbReference type="Pfam" id="PF18773">
    <property type="entry name" value="Importin_rep"/>
    <property type="match status" value="1"/>
</dbReference>
<comment type="subunit">
    <text evidence="4">Interacts with UBC9, RAN, RBM8A, eIF-1A and PAX6.</text>
</comment>
<dbReference type="GeneID" id="101862697"/>
<sequence>MATEYTAHNVEQAVKQFYLNPSLQSEVHIWLTGAQISPAAWSFCWDLMGPDKGIEVQYYGASCLHVKIVRFWHEIPPEQFESLKSKLLETIVHFATGPKVILTRLCVGLSALILQLLPQKWPDAIQHLISTFQQEGFASLPTVTRCQILLEVLTVLPEEFYSTNLSQQRRLVLRQELNKGLDHVIPLLQSLLTPESPLEVYQMALKAFSRWVDFGLAMDRAEPIIHQVFTSLRNPQLFDIAADTLSSVFAHPESYKYPVTIQRILSDVLSLHDMFSKALADEDKETCEGICRVVVSLSENHTKLIVESVLGPEEVKQNTMSLLQMILTCTGLPGHFPVDESCSDQTFTFWYLLQDELSMISEEDFMPLMEVFKPIFFSLIEVLLIKARFPSDSDYSSWSLEEKEQFRCYRQDIGDTMMYWYVVIQMYSYSILCTELLAQLVNCLMALTEMSKRATSQDWQDVEAVLFVFSSVSESVPTDEATHIPKLFSVIREIPFVNSQQISTALNMIGSFAEWMRWHPETLSSVLPLVLQGITNPEVGTAATIALKDITRENLSHLRPFAHQILVACQKSFEANVLKSRDLLRLMSSVGHVLSVMQTEEIMHYLDSMISPHIRHLEALAEMPPCPTNRADVHTTVNIFAWLFGSLDTGLEWEEKEKKNQQQHKQQENSDPIYVILQKISTAVQKIAYAWLFDTGIIEAVCDLYKKALQKLDNGFAPLSTDLTQLVINLYQRCPSTAIIDLCKQMLLMFGLQENFIPFSKAIIENVCVRSLQMFTTGIRNYTDVIEGFMCFLAQVMKKFKKIIMNCNCDLTAIFHAAVLSMALPEQATVKASCSFMIEFLNAGPENEVIKSIVTSRGHLLVDRIMRAIGGESQRGIVDFVADVIMALNKNYVAQLSVWLKTILENEGYPSPRASRQDKEQFIKNLLSATITSHRDRMNKRKTRDVVKEFTLLCRGLLGTEYAEAAATFL</sequence>
<keyword evidence="12" id="KW-1185">Reference proteome</keyword>
<dbReference type="PANTHER" id="PTHR12363:SF33">
    <property type="entry name" value="IMPORTIN-13"/>
    <property type="match status" value="1"/>
</dbReference>
<gene>
    <name evidence="13" type="primary">LOC101862697</name>
</gene>
<dbReference type="InterPro" id="IPR040520">
    <property type="entry name" value="Importin_rep_3"/>
</dbReference>
<dbReference type="SMART" id="SM00913">
    <property type="entry name" value="IBN_N"/>
    <property type="match status" value="1"/>
</dbReference>
<dbReference type="InterPro" id="IPR057942">
    <property type="entry name" value="TPR_TNPO3_IPO13_3rd"/>
</dbReference>
<keyword evidence="8" id="KW-0677">Repeat</keyword>
<dbReference type="SUPFAM" id="SSF48371">
    <property type="entry name" value="ARM repeat"/>
    <property type="match status" value="1"/>
</dbReference>
<keyword evidence="10" id="KW-0539">Nucleus</keyword>
<dbReference type="RefSeq" id="XP_012939314.1">
    <property type="nucleotide sequence ID" value="XM_013083860.2"/>
</dbReference>
<evidence type="ECO:0000256" key="7">
    <source>
        <dbReference type="ARBA" id="ARBA00022490"/>
    </source>
</evidence>
<dbReference type="Pfam" id="PF18806">
    <property type="entry name" value="Importin_rep_3"/>
    <property type="match status" value="1"/>
</dbReference>
<feature type="domain" description="Importin N-terminal" evidence="11">
    <location>
        <begin position="27"/>
        <end position="93"/>
    </location>
</feature>
<dbReference type="InterPro" id="IPR051345">
    <property type="entry name" value="Importin_beta-like_NTR"/>
</dbReference>
<dbReference type="Proteomes" id="UP000694888">
    <property type="component" value="Unplaced"/>
</dbReference>
<organism evidence="12 13">
    <name type="scientific">Aplysia californica</name>
    <name type="common">California sea hare</name>
    <dbReference type="NCBI Taxonomy" id="6500"/>
    <lineage>
        <taxon>Eukaryota</taxon>
        <taxon>Metazoa</taxon>
        <taxon>Spiralia</taxon>
        <taxon>Lophotrochozoa</taxon>
        <taxon>Mollusca</taxon>
        <taxon>Gastropoda</taxon>
        <taxon>Heterobranchia</taxon>
        <taxon>Euthyneura</taxon>
        <taxon>Tectipleura</taxon>
        <taxon>Aplysiida</taxon>
        <taxon>Aplysioidea</taxon>
        <taxon>Aplysiidae</taxon>
        <taxon>Aplysia</taxon>
    </lineage>
</organism>
<evidence type="ECO:0000256" key="10">
    <source>
        <dbReference type="ARBA" id="ARBA00023242"/>
    </source>
</evidence>
<evidence type="ECO:0000259" key="11">
    <source>
        <dbReference type="SMART" id="SM00913"/>
    </source>
</evidence>
<reference evidence="13" key="1">
    <citation type="submission" date="2025-08" db="UniProtKB">
        <authorList>
            <consortium name="RefSeq"/>
        </authorList>
    </citation>
    <scope>IDENTIFICATION</scope>
</reference>
<comment type="similarity">
    <text evidence="3">Belongs to the importin beta family.</text>
</comment>
<dbReference type="Gene3D" id="1.25.10.10">
    <property type="entry name" value="Leucine-rich Repeat Variant"/>
    <property type="match status" value="1"/>
</dbReference>
<dbReference type="Pfam" id="PF24138">
    <property type="entry name" value="TPR_TNPO3_IPO13_2nd"/>
    <property type="match status" value="1"/>
</dbReference>
<evidence type="ECO:0000256" key="3">
    <source>
        <dbReference type="ARBA" id="ARBA00007991"/>
    </source>
</evidence>
<evidence type="ECO:0000313" key="13">
    <source>
        <dbReference type="RefSeq" id="XP_012939314.1"/>
    </source>
</evidence>
<dbReference type="InterPro" id="IPR001494">
    <property type="entry name" value="Importin-beta_N"/>
</dbReference>
<dbReference type="InterPro" id="IPR040709">
    <property type="entry name" value="Importin_rep_1"/>
</dbReference>
<dbReference type="Pfam" id="PF08389">
    <property type="entry name" value="Xpo1"/>
    <property type="match status" value="1"/>
</dbReference>
<keyword evidence="7" id="KW-0963">Cytoplasm</keyword>
<dbReference type="Pfam" id="PF03810">
    <property type="entry name" value="IBN_N"/>
    <property type="match status" value="1"/>
</dbReference>
<evidence type="ECO:0000256" key="1">
    <source>
        <dbReference type="ARBA" id="ARBA00004123"/>
    </source>
</evidence>
<keyword evidence="6" id="KW-0813">Transport</keyword>
<evidence type="ECO:0000256" key="6">
    <source>
        <dbReference type="ARBA" id="ARBA00022448"/>
    </source>
</evidence>
<comment type="subcellular location">
    <subcellularLocation>
        <location evidence="2">Cytoplasm</location>
    </subcellularLocation>
    <subcellularLocation>
        <location evidence="1">Nucleus</location>
    </subcellularLocation>
</comment>
<accession>A0ABM1A267</accession>
<dbReference type="InterPro" id="IPR011989">
    <property type="entry name" value="ARM-like"/>
</dbReference>
<dbReference type="PANTHER" id="PTHR12363">
    <property type="entry name" value="TRANSPORTIN 3 AND IMPORTIN 13"/>
    <property type="match status" value="1"/>
</dbReference>
<dbReference type="InterPro" id="IPR040944">
    <property type="entry name" value="Importin_rep_2"/>
</dbReference>
<keyword evidence="9" id="KW-0653">Protein transport</keyword>
<name>A0ABM1A267_APLCA</name>
<dbReference type="InterPro" id="IPR016024">
    <property type="entry name" value="ARM-type_fold"/>
</dbReference>
<dbReference type="Pfam" id="PF24140">
    <property type="entry name" value="TPR_TNPO3_IPO13_3rd"/>
    <property type="match status" value="1"/>
</dbReference>
<dbReference type="InterPro" id="IPR057941">
    <property type="entry name" value="TPR_TNPO3_IPO13_2nd"/>
</dbReference>
<proteinExistence type="inferred from homology"/>